<reference evidence="8" key="1">
    <citation type="submission" date="2020-10" db="EMBL/GenBank/DDBJ databases">
        <authorList>
            <person name="Gilroy R."/>
        </authorList>
    </citation>
    <scope>NUCLEOTIDE SEQUENCE</scope>
    <source>
        <strain evidence="8">B2-22910</strain>
    </source>
</reference>
<dbReference type="Proteomes" id="UP000823603">
    <property type="component" value="Unassembled WGS sequence"/>
</dbReference>
<dbReference type="Gene3D" id="3.30.70.20">
    <property type="match status" value="1"/>
</dbReference>
<dbReference type="InterPro" id="IPR051460">
    <property type="entry name" value="HdrC_iron-sulfur_subunit"/>
</dbReference>
<evidence type="ECO:0000313" key="9">
    <source>
        <dbReference type="Proteomes" id="UP000823603"/>
    </source>
</evidence>
<keyword evidence="3" id="KW-0560">Oxidoreductase</keyword>
<evidence type="ECO:0000256" key="2">
    <source>
        <dbReference type="ARBA" id="ARBA00022723"/>
    </source>
</evidence>
<keyword evidence="6" id="KW-0812">Transmembrane</keyword>
<dbReference type="InterPro" id="IPR017896">
    <property type="entry name" value="4Fe4S_Fe-S-bd"/>
</dbReference>
<dbReference type="PROSITE" id="PS00198">
    <property type="entry name" value="4FE4S_FER_1"/>
    <property type="match status" value="1"/>
</dbReference>
<dbReference type="InterPro" id="IPR004017">
    <property type="entry name" value="Cys_rich_dom"/>
</dbReference>
<dbReference type="GO" id="GO:0005886">
    <property type="term" value="C:plasma membrane"/>
    <property type="evidence" value="ECO:0007669"/>
    <property type="project" value="TreeGrafter"/>
</dbReference>
<dbReference type="GO" id="GO:0016491">
    <property type="term" value="F:oxidoreductase activity"/>
    <property type="evidence" value="ECO:0007669"/>
    <property type="project" value="UniProtKB-KW"/>
</dbReference>
<protein>
    <submittedName>
        <fullName evidence="8">4Fe-4S dicluster domain-containing protein</fullName>
    </submittedName>
</protein>
<organism evidence="8 9">
    <name type="scientific">Candidatus Cryptobacteroides faecavium</name>
    <dbReference type="NCBI Taxonomy" id="2840762"/>
    <lineage>
        <taxon>Bacteria</taxon>
        <taxon>Pseudomonadati</taxon>
        <taxon>Bacteroidota</taxon>
        <taxon>Bacteroidia</taxon>
        <taxon>Bacteroidales</taxon>
        <taxon>Candidatus Cryptobacteroides</taxon>
    </lineage>
</organism>
<gene>
    <name evidence="8" type="ORF">IAB82_03485</name>
</gene>
<feature type="domain" description="4Fe-4S ferredoxin-type" evidence="7">
    <location>
        <begin position="316"/>
        <end position="339"/>
    </location>
</feature>
<evidence type="ECO:0000256" key="5">
    <source>
        <dbReference type="ARBA" id="ARBA00023014"/>
    </source>
</evidence>
<keyword evidence="4" id="KW-0408">Iron</keyword>
<dbReference type="GO" id="GO:0051539">
    <property type="term" value="F:4 iron, 4 sulfur cluster binding"/>
    <property type="evidence" value="ECO:0007669"/>
    <property type="project" value="UniProtKB-KW"/>
</dbReference>
<feature type="transmembrane region" description="Helical" evidence="6">
    <location>
        <begin position="227"/>
        <end position="244"/>
    </location>
</feature>
<feature type="transmembrane region" description="Helical" evidence="6">
    <location>
        <begin position="79"/>
        <end position="100"/>
    </location>
</feature>
<dbReference type="PANTHER" id="PTHR43255:SF1">
    <property type="entry name" value="IRON-SULFUR-BINDING OXIDOREDUCTASE FADF-RELATED"/>
    <property type="match status" value="1"/>
</dbReference>
<keyword evidence="6" id="KW-0472">Membrane</keyword>
<comment type="caution">
    <text evidence="8">The sequence shown here is derived from an EMBL/GenBank/DDBJ whole genome shotgun (WGS) entry which is preliminary data.</text>
</comment>
<feature type="transmembrane region" description="Helical" evidence="6">
    <location>
        <begin position="12"/>
        <end position="36"/>
    </location>
</feature>
<feature type="domain" description="4Fe-4S ferredoxin-type" evidence="7">
    <location>
        <begin position="271"/>
        <end position="300"/>
    </location>
</feature>
<evidence type="ECO:0000256" key="3">
    <source>
        <dbReference type="ARBA" id="ARBA00023002"/>
    </source>
</evidence>
<dbReference type="Pfam" id="PF13183">
    <property type="entry name" value="Fer4_8"/>
    <property type="match status" value="1"/>
</dbReference>
<reference evidence="8" key="2">
    <citation type="journal article" date="2021" name="PeerJ">
        <title>Extensive microbial diversity within the chicken gut microbiome revealed by metagenomics and culture.</title>
        <authorList>
            <person name="Gilroy R."/>
            <person name="Ravi A."/>
            <person name="Getino M."/>
            <person name="Pursley I."/>
            <person name="Horton D.L."/>
            <person name="Alikhan N.F."/>
            <person name="Baker D."/>
            <person name="Gharbi K."/>
            <person name="Hall N."/>
            <person name="Watson M."/>
            <person name="Adriaenssens E.M."/>
            <person name="Foster-Nyarko E."/>
            <person name="Jarju S."/>
            <person name="Secka A."/>
            <person name="Antonio M."/>
            <person name="Oren A."/>
            <person name="Chaudhuri R.R."/>
            <person name="La Ragione R."/>
            <person name="Hildebrand F."/>
            <person name="Pallen M.J."/>
        </authorList>
    </citation>
    <scope>NUCLEOTIDE SEQUENCE</scope>
    <source>
        <strain evidence="8">B2-22910</strain>
    </source>
</reference>
<dbReference type="Pfam" id="PF02754">
    <property type="entry name" value="CCG"/>
    <property type="match status" value="2"/>
</dbReference>
<accession>A0A9D9IER1</accession>
<evidence type="ECO:0000256" key="6">
    <source>
        <dbReference type="SAM" id="Phobius"/>
    </source>
</evidence>
<dbReference type="InterPro" id="IPR017900">
    <property type="entry name" value="4Fe4S_Fe_S_CS"/>
</dbReference>
<dbReference type="Gene3D" id="1.20.950.20">
    <property type="entry name" value="Transmembrane di-heme cytochromes, Chain C"/>
    <property type="match status" value="1"/>
</dbReference>
<evidence type="ECO:0000259" key="7">
    <source>
        <dbReference type="PROSITE" id="PS51379"/>
    </source>
</evidence>
<dbReference type="PROSITE" id="PS51379">
    <property type="entry name" value="4FE4S_FER_2"/>
    <property type="match status" value="2"/>
</dbReference>
<dbReference type="GO" id="GO:0046872">
    <property type="term" value="F:metal ion binding"/>
    <property type="evidence" value="ECO:0007669"/>
    <property type="project" value="UniProtKB-KW"/>
</dbReference>
<proteinExistence type="predicted"/>
<dbReference type="EMBL" id="JADIMB010000050">
    <property type="protein sequence ID" value="MBO8470841.1"/>
    <property type="molecule type" value="Genomic_DNA"/>
</dbReference>
<keyword evidence="1" id="KW-0004">4Fe-4S</keyword>
<dbReference type="PANTHER" id="PTHR43255">
    <property type="entry name" value="IRON-SULFUR-BINDING OXIDOREDUCTASE FADF-RELATED-RELATED"/>
    <property type="match status" value="1"/>
</dbReference>
<feature type="transmembrane region" description="Helical" evidence="6">
    <location>
        <begin position="133"/>
        <end position="153"/>
    </location>
</feature>
<keyword evidence="5" id="KW-0411">Iron-sulfur</keyword>
<evidence type="ECO:0000313" key="8">
    <source>
        <dbReference type="EMBL" id="MBO8470841.1"/>
    </source>
</evidence>
<evidence type="ECO:0000256" key="4">
    <source>
        <dbReference type="ARBA" id="ARBA00023004"/>
    </source>
</evidence>
<dbReference type="AlphaFoldDB" id="A0A9D9IER1"/>
<name>A0A9D9IER1_9BACT</name>
<keyword evidence="2" id="KW-0479">Metal-binding</keyword>
<sequence>MRERFLTGYNDFVLPFMIGMVFILSYCIIALIRIIVQLPKEDRKRFFISLVTPKTLAKNVRDIFCDCLLHVKIWKRNKLLGYMHSSIAFGWFMLIVVGHIEVLLYTPHRAKLFYYPIFFRYFVAETESTMKGAVLFFLMDFFLLVVLSGIALAIIKRIRSRLFGMRRTTNPSFLDLVGLYSLWSIFPLRLLAEGFTADISGGSFLTKSLNHVFTAFLSDHANMLPSWWAYSCALGIFFCVLPFTRYMHIPAEILLIPLRNAGIRVRHARKGFAKAEVYSCPSCGLCIDACPMSVQKGNIKDTTVYLNRQIRRSNEKRIEEISDKCLLCGKCTAVCPVGVEGDKLRIAQRSIRKYGITPDYSSIDTGALTSRAEGKVLYYAGCMTALTPSIRKAMESLLVKAGVEYELMDKDGGICCGRPMWMAGRLDQARQMVEKNTEIIMKSGADTLLLTCPICYRIFKERYRLEGIRIVHHTEFIDSLISDGRLKVTRDTRKYVFHDPCELGRGSGIYEQPRNVLLRAGALVEAARNRKESICCGGSVGSLSLGFEKRRAMTENAISNLTSASPDVIVTACPLCLNTFSRYADRKVEDIAETIDRNTSIKIIKGSTEAR</sequence>
<keyword evidence="6" id="KW-1133">Transmembrane helix</keyword>
<evidence type="ECO:0000256" key="1">
    <source>
        <dbReference type="ARBA" id="ARBA00022485"/>
    </source>
</evidence>
<dbReference type="SUPFAM" id="SSF54862">
    <property type="entry name" value="4Fe-4S ferredoxins"/>
    <property type="match status" value="1"/>
</dbReference>